<dbReference type="KEGG" id="ssan:NX02_09460"/>
<dbReference type="SUPFAM" id="SSF53613">
    <property type="entry name" value="Ribokinase-like"/>
    <property type="match status" value="1"/>
</dbReference>
<reference evidence="2 3" key="1">
    <citation type="submission" date="2013-07" db="EMBL/GenBank/DDBJ databases">
        <title>Completed genome of Sphingomonas sanxanigenens NX02.</title>
        <authorList>
            <person name="Ma T."/>
            <person name="Huang H."/>
            <person name="Wu M."/>
            <person name="Li X."/>
            <person name="Li G."/>
        </authorList>
    </citation>
    <scope>NUCLEOTIDE SEQUENCE [LARGE SCALE GENOMIC DNA]</scope>
    <source>
        <strain evidence="2 3">NX02</strain>
    </source>
</reference>
<evidence type="ECO:0000256" key="1">
    <source>
        <dbReference type="SAM" id="MobiDB-lite"/>
    </source>
</evidence>
<proteinExistence type="predicted"/>
<dbReference type="GO" id="GO:0003872">
    <property type="term" value="F:6-phosphofructokinase activity"/>
    <property type="evidence" value="ECO:0007669"/>
    <property type="project" value="TreeGrafter"/>
</dbReference>
<dbReference type="InterPro" id="IPR029056">
    <property type="entry name" value="Ribokinase-like"/>
</dbReference>
<dbReference type="RefSeq" id="WP_053000622.1">
    <property type="nucleotide sequence ID" value="NZ_CP006644.1"/>
</dbReference>
<dbReference type="HOGENOM" id="CLU_1626016_0_0_5"/>
<name>W0ABD0_9SPHN</name>
<gene>
    <name evidence="2" type="ORF">NX02_09460</name>
</gene>
<dbReference type="STRING" id="1123269.NX02_09460"/>
<dbReference type="GO" id="GO:0005829">
    <property type="term" value="C:cytosol"/>
    <property type="evidence" value="ECO:0007669"/>
    <property type="project" value="TreeGrafter"/>
</dbReference>
<evidence type="ECO:0008006" key="4">
    <source>
        <dbReference type="Google" id="ProtNLM"/>
    </source>
</evidence>
<evidence type="ECO:0000313" key="2">
    <source>
        <dbReference type="EMBL" id="AHE53613.1"/>
    </source>
</evidence>
<dbReference type="AlphaFoldDB" id="W0ABD0"/>
<organism evidence="2 3">
    <name type="scientific">Sphingomonas sanxanigenens DSM 19645 = NX02</name>
    <dbReference type="NCBI Taxonomy" id="1123269"/>
    <lineage>
        <taxon>Bacteria</taxon>
        <taxon>Pseudomonadati</taxon>
        <taxon>Pseudomonadota</taxon>
        <taxon>Alphaproteobacteria</taxon>
        <taxon>Sphingomonadales</taxon>
        <taxon>Sphingomonadaceae</taxon>
        <taxon>Sphingomonas</taxon>
    </lineage>
</organism>
<dbReference type="Gene3D" id="3.40.1190.20">
    <property type="match status" value="1"/>
</dbReference>
<protein>
    <recommendedName>
        <fullName evidence="4">Carbohydrate kinase PfkB domain-containing protein</fullName>
    </recommendedName>
</protein>
<accession>W0ABD0</accession>
<sequence>MKRIATLTVNPAKDVAYEADRVFHTHKIRAHQEHYDPDGGINMARAIARLGGPARAHYLVGGATGATLDSLLDMHQMVRSSIPIQGNTPVSTAVYERETAKEFRFGPRGPASPSGIASMSRPSRRHGMRLSRRERIAAAGAPEIVNKDPAKYMAVTMGLRPFT</sequence>
<feature type="region of interest" description="Disordered" evidence="1">
    <location>
        <begin position="104"/>
        <end position="129"/>
    </location>
</feature>
<dbReference type="OrthoDB" id="9801219at2"/>
<evidence type="ECO:0000313" key="3">
    <source>
        <dbReference type="Proteomes" id="UP000018851"/>
    </source>
</evidence>
<dbReference type="Proteomes" id="UP000018851">
    <property type="component" value="Chromosome"/>
</dbReference>
<dbReference type="PANTHER" id="PTHR46566">
    <property type="entry name" value="1-PHOSPHOFRUCTOKINASE-RELATED"/>
    <property type="match status" value="1"/>
</dbReference>
<dbReference type="eggNOG" id="COG1105">
    <property type="taxonomic scope" value="Bacteria"/>
</dbReference>
<keyword evidence="3" id="KW-1185">Reference proteome</keyword>
<dbReference type="EMBL" id="CP006644">
    <property type="protein sequence ID" value="AHE53613.1"/>
    <property type="molecule type" value="Genomic_DNA"/>
</dbReference>
<dbReference type="PANTHER" id="PTHR46566:SF2">
    <property type="entry name" value="ATP-DEPENDENT 6-PHOSPHOFRUCTOKINASE ISOZYME 2"/>
    <property type="match status" value="1"/>
</dbReference>